<sequence>MTWIRFVNTMGGHIWIESEGIDRGMIQQHTRSRLPPKGQANYGSGDLIGHKPAFRDCFGITSSNARYQRSL</sequence>
<protein>
    <submittedName>
        <fullName evidence="1">Uncharacterized protein</fullName>
    </submittedName>
</protein>
<accession>A0A498IQD6</accession>
<proteinExistence type="predicted"/>
<comment type="caution">
    <text evidence="1">The sequence shown here is derived from an EMBL/GenBank/DDBJ whole genome shotgun (WGS) entry which is preliminary data.</text>
</comment>
<keyword evidence="2" id="KW-1185">Reference proteome</keyword>
<evidence type="ECO:0000313" key="2">
    <source>
        <dbReference type="Proteomes" id="UP000290289"/>
    </source>
</evidence>
<dbReference type="STRING" id="3750.A0A498IQD6"/>
<evidence type="ECO:0000313" key="1">
    <source>
        <dbReference type="EMBL" id="RXH84355.1"/>
    </source>
</evidence>
<dbReference type="AlphaFoldDB" id="A0A498IQD6"/>
<dbReference type="EMBL" id="RDQH01000337">
    <property type="protein sequence ID" value="RXH84355.1"/>
    <property type="molecule type" value="Genomic_DNA"/>
</dbReference>
<reference evidence="1 2" key="1">
    <citation type="submission" date="2018-10" db="EMBL/GenBank/DDBJ databases">
        <title>A high-quality apple genome assembly.</title>
        <authorList>
            <person name="Hu J."/>
        </authorList>
    </citation>
    <scope>NUCLEOTIDE SEQUENCE [LARGE SCALE GENOMIC DNA]</scope>
    <source>
        <strain evidence="2">cv. HFTH1</strain>
        <tissue evidence="1">Young leaf</tissue>
    </source>
</reference>
<name>A0A498IQD6_MALDO</name>
<dbReference type="Proteomes" id="UP000290289">
    <property type="component" value="Chromosome 11"/>
</dbReference>
<organism evidence="1 2">
    <name type="scientific">Malus domestica</name>
    <name type="common">Apple</name>
    <name type="synonym">Pyrus malus</name>
    <dbReference type="NCBI Taxonomy" id="3750"/>
    <lineage>
        <taxon>Eukaryota</taxon>
        <taxon>Viridiplantae</taxon>
        <taxon>Streptophyta</taxon>
        <taxon>Embryophyta</taxon>
        <taxon>Tracheophyta</taxon>
        <taxon>Spermatophyta</taxon>
        <taxon>Magnoliopsida</taxon>
        <taxon>eudicotyledons</taxon>
        <taxon>Gunneridae</taxon>
        <taxon>Pentapetalae</taxon>
        <taxon>rosids</taxon>
        <taxon>fabids</taxon>
        <taxon>Rosales</taxon>
        <taxon>Rosaceae</taxon>
        <taxon>Amygdaloideae</taxon>
        <taxon>Maleae</taxon>
        <taxon>Malus</taxon>
    </lineage>
</organism>
<gene>
    <name evidence="1" type="ORF">DVH24_027254</name>
</gene>